<dbReference type="PROSITE" id="PS51257">
    <property type="entry name" value="PROKAR_LIPOPROTEIN"/>
    <property type="match status" value="1"/>
</dbReference>
<dbReference type="InterPro" id="IPR010297">
    <property type="entry name" value="DUF900_hydrolase"/>
</dbReference>
<proteinExistence type="predicted"/>
<evidence type="ECO:0000313" key="2">
    <source>
        <dbReference type="EMBL" id="GBF40353.1"/>
    </source>
</evidence>
<dbReference type="GO" id="GO:0016787">
    <property type="term" value="F:hydrolase activity"/>
    <property type="evidence" value="ECO:0007669"/>
    <property type="project" value="UniProtKB-KW"/>
</dbReference>
<comment type="caution">
    <text evidence="2">The sequence shown here is derived from an EMBL/GenBank/DDBJ whole genome shotgun (WGS) entry which is preliminary data.</text>
</comment>
<dbReference type="EMBL" id="BFAY01000011">
    <property type="protein sequence ID" value="GBF40353.1"/>
    <property type="molecule type" value="Genomic_DNA"/>
</dbReference>
<accession>A0A2P2D6T7</accession>
<gene>
    <name evidence="2" type="ORF">LPTSP1_33710</name>
</gene>
<feature type="chain" id="PRO_5015177533" evidence="1">
    <location>
        <begin position="24"/>
        <end position="363"/>
    </location>
</feature>
<organism evidence="2 3">
    <name type="scientific">Leptospira johnsonii</name>
    <dbReference type="NCBI Taxonomy" id="1917820"/>
    <lineage>
        <taxon>Bacteria</taxon>
        <taxon>Pseudomonadati</taxon>
        <taxon>Spirochaetota</taxon>
        <taxon>Spirochaetia</taxon>
        <taxon>Leptospirales</taxon>
        <taxon>Leptospiraceae</taxon>
        <taxon>Leptospira</taxon>
    </lineage>
</organism>
<dbReference type="Pfam" id="PF05990">
    <property type="entry name" value="DUF900"/>
    <property type="match status" value="1"/>
</dbReference>
<sequence>MMFRSFSSLALSFVLTLGCGPSASEYLEKRTNPQYSSTHGVEVFFNTSRAVNPGTQVACSNSYFLNFGNMGTLSGSCLVNVPADREIGSLPFGLGNKEKSFQFLEHRVAIQGKTKEEQEKLWWKRIEEDPFEEVIVFVHGFNVNFEEAILRAAQLKYDLKFPGKVALYTWPAGGDGSMLGTFFLKNTYERNLVSARSSRDSFKNFLKRMVSTNKKIHLLVHSMGHQVVLNSVSELSREWGDKPFLKELVLNAPDYDTGEFILILDSLLKSSERITLYCSPGDSALFASAQIHQTGRLGACSKFPGVDVVNVNPIDASLLSLGHGYYSSRPILTDLYQLFLGLGAEKRLFIRKSYGNENYILRN</sequence>
<dbReference type="PANTHER" id="PTHR36513">
    <property type="entry name" value="ABC TRANSMEMBRANE TYPE-1 DOMAIN-CONTAINING PROTEIN"/>
    <property type="match status" value="1"/>
</dbReference>
<name>A0A2P2D6T7_9LEPT</name>
<evidence type="ECO:0000256" key="1">
    <source>
        <dbReference type="SAM" id="SignalP"/>
    </source>
</evidence>
<reference evidence="2 3" key="1">
    <citation type="submission" date="2018-02" db="EMBL/GenBank/DDBJ databases">
        <title>Novel Leptospira species isolated from soil and water in Japan.</title>
        <authorList>
            <person name="Nakao R."/>
            <person name="Masuzawa T."/>
        </authorList>
    </citation>
    <scope>NUCLEOTIDE SEQUENCE [LARGE SCALE GENOMIC DNA]</scope>
    <source>
        <strain evidence="2 3">E8</strain>
    </source>
</reference>
<dbReference type="Proteomes" id="UP000245076">
    <property type="component" value="Unassembled WGS sequence"/>
</dbReference>
<protein>
    <submittedName>
        <fullName evidence="2">Alpha/beta hydrolase</fullName>
    </submittedName>
</protein>
<feature type="signal peptide" evidence="1">
    <location>
        <begin position="1"/>
        <end position="23"/>
    </location>
</feature>
<dbReference type="PANTHER" id="PTHR36513:SF1">
    <property type="entry name" value="TRANSMEMBRANE PROTEIN"/>
    <property type="match status" value="1"/>
</dbReference>
<keyword evidence="1" id="KW-0732">Signal</keyword>
<dbReference type="AlphaFoldDB" id="A0A2P2D6T7"/>
<keyword evidence="2" id="KW-0378">Hydrolase</keyword>
<keyword evidence="3" id="KW-1185">Reference proteome</keyword>
<evidence type="ECO:0000313" key="3">
    <source>
        <dbReference type="Proteomes" id="UP000245076"/>
    </source>
</evidence>